<dbReference type="EMBL" id="JARO02002685">
    <property type="protein sequence ID" value="KPP72135.1"/>
    <property type="molecule type" value="Genomic_DNA"/>
</dbReference>
<dbReference type="InterPro" id="IPR013106">
    <property type="entry name" value="Ig_V-set"/>
</dbReference>
<dbReference type="GO" id="GO:0007156">
    <property type="term" value="P:homophilic cell adhesion via plasma membrane adhesion molecules"/>
    <property type="evidence" value="ECO:0007669"/>
    <property type="project" value="TreeGrafter"/>
</dbReference>
<comment type="subcellular location">
    <subcellularLocation>
        <location evidence="1">Membrane</location>
        <topology evidence="1">Single-pass membrane protein</topology>
    </subcellularLocation>
</comment>
<keyword evidence="10" id="KW-0325">Glycoprotein</keyword>
<dbReference type="Gene3D" id="2.60.40.10">
    <property type="entry name" value="Immunoglobulins"/>
    <property type="match status" value="6"/>
</dbReference>
<evidence type="ECO:0000313" key="12">
    <source>
        <dbReference type="EMBL" id="KPP72135.1"/>
    </source>
</evidence>
<feature type="domain" description="Ig-like" evidence="11">
    <location>
        <begin position="518"/>
        <end position="611"/>
    </location>
</feature>
<comment type="caution">
    <text evidence="12">The sequence shown here is derived from an EMBL/GenBank/DDBJ whole genome shotgun (WGS) entry which is preliminary data.</text>
</comment>
<dbReference type="PANTHER" id="PTHR23277:SF107">
    <property type="entry name" value="HEMICENTIN-1"/>
    <property type="match status" value="1"/>
</dbReference>
<feature type="domain" description="Ig-like" evidence="11">
    <location>
        <begin position="316"/>
        <end position="413"/>
    </location>
</feature>
<dbReference type="GO" id="GO:0016020">
    <property type="term" value="C:membrane"/>
    <property type="evidence" value="ECO:0007669"/>
    <property type="project" value="UniProtKB-SubCell"/>
</dbReference>
<dbReference type="SUPFAM" id="SSF48726">
    <property type="entry name" value="Immunoglobulin"/>
    <property type="match status" value="6"/>
</dbReference>
<comment type="similarity">
    <text evidence="2">Belongs to the nectin family.</text>
</comment>
<dbReference type="SMART" id="SM00409">
    <property type="entry name" value="IG"/>
    <property type="match status" value="2"/>
</dbReference>
<evidence type="ECO:0000256" key="6">
    <source>
        <dbReference type="ARBA" id="ARBA00022889"/>
    </source>
</evidence>
<proteinExistence type="inferred from homology"/>
<evidence type="ECO:0000256" key="5">
    <source>
        <dbReference type="ARBA" id="ARBA00022737"/>
    </source>
</evidence>
<keyword evidence="6" id="KW-0130">Cell adhesion</keyword>
<keyword evidence="7" id="KW-1133">Transmembrane helix</keyword>
<evidence type="ECO:0000256" key="9">
    <source>
        <dbReference type="ARBA" id="ARBA00023157"/>
    </source>
</evidence>
<evidence type="ECO:0000256" key="3">
    <source>
        <dbReference type="ARBA" id="ARBA00022692"/>
    </source>
</evidence>
<dbReference type="InterPro" id="IPR013162">
    <property type="entry name" value="CD80_C2-set"/>
</dbReference>
<keyword evidence="8" id="KW-0472">Membrane</keyword>
<evidence type="ECO:0000256" key="4">
    <source>
        <dbReference type="ARBA" id="ARBA00022729"/>
    </source>
</evidence>
<gene>
    <name evidence="12" type="ORF">Z043_108896</name>
</gene>
<dbReference type="GO" id="GO:0007157">
    <property type="term" value="P:heterophilic cell-cell adhesion via plasma membrane cell adhesion molecules"/>
    <property type="evidence" value="ECO:0007669"/>
    <property type="project" value="TreeGrafter"/>
</dbReference>
<keyword evidence="3" id="KW-0812">Transmembrane</keyword>
<dbReference type="InterPro" id="IPR007110">
    <property type="entry name" value="Ig-like_dom"/>
</dbReference>
<dbReference type="GO" id="GO:0005912">
    <property type="term" value="C:adherens junction"/>
    <property type="evidence" value="ECO:0007669"/>
    <property type="project" value="TreeGrafter"/>
</dbReference>
<keyword evidence="4" id="KW-0732">Signal</keyword>
<dbReference type="InterPro" id="IPR051427">
    <property type="entry name" value="Nectin/Nectin-like"/>
</dbReference>
<dbReference type="InterPro" id="IPR036179">
    <property type="entry name" value="Ig-like_dom_sf"/>
</dbReference>
<feature type="domain" description="Ig-like" evidence="11">
    <location>
        <begin position="181"/>
        <end position="278"/>
    </location>
</feature>
<evidence type="ECO:0000256" key="2">
    <source>
        <dbReference type="ARBA" id="ARBA00007810"/>
    </source>
</evidence>
<evidence type="ECO:0000256" key="10">
    <source>
        <dbReference type="ARBA" id="ARBA00023180"/>
    </source>
</evidence>
<feature type="domain" description="Ig-like" evidence="11">
    <location>
        <begin position="47"/>
        <end position="153"/>
    </location>
</feature>
<protein>
    <recommendedName>
        <fullName evidence="11">Ig-like domain-containing protein</fullName>
    </recommendedName>
</protein>
<evidence type="ECO:0000259" key="11">
    <source>
        <dbReference type="PROSITE" id="PS50835"/>
    </source>
</evidence>
<evidence type="ECO:0000256" key="1">
    <source>
        <dbReference type="ARBA" id="ARBA00004167"/>
    </source>
</evidence>
<accession>A0A0P7X5K3</accession>
<dbReference type="PROSITE" id="PS50835">
    <property type="entry name" value="IG_LIKE"/>
    <property type="match status" value="5"/>
</dbReference>
<sequence>MHQLLERLQYSAIGSDHGRSNSAGSMGKADSFVIKKGLETGCRVMDPSAADSSDIEVEKNVWAVLGEDVVLRCQYIGQSAILYSSWSMEQTNGKWKQLVVYFMQQVTINDNRFGIPISSSNLTVTMNVSSKEDEQEYKCSFFTGSETTEGKVTLRIMGKLEEGRLSITPHWSHLVSLCEAPPSVHTQVQEAVENGLHYQTVICSATGGRPKAELFWLVHGQQASGQAFSINTTSLEGPNGTFTQTSVLQFATHVMNEGYVTCAVNHRALATPTHVRVEVKHFGKLGNVVQFPDNDNRKHIVFIWCITSHTETFFAPILTMETNLVQEKMEDFHEVTCRAEGGRPAPSLTWSLPENTFREWNISDKMQQDRRAYNDTETLSSTLRFPVHLHEGWNVTCIINHPKFLYEQRRTSSLPTYRFFSMQVFSPGGSSAGQILLEEGNSNVSIQLEVAGNVPHYQVTCTKEDGSLPKDMTVTGSSLWIGGPVELAHAGQYECQASYYQHKVSVQLEIQVIPEELPQVVVPPIIMTHTWVNSDLRAFQCSATGAIPAASVSWLFPEDLSRTILSNDTFQNETHCVSRILLRPICLSRELLVECVIQHPALSSAAIQQITLPACFGPDVSLHSTTAWEDGIQYTLVECRAESAKPAPAIEWTIKNDHGSNNTIQLSEVTTTNWTSENGSITVHSVARLPSHSFYRRIVTCVVTHEALEKEIMKEICIPAVEPPVPVVSIRNQQVSSWWLAVCEITWHMEFNLSWVLPEKNTGRTQPCLRTDGVRYWANSTYEFPLDLHEGQNLTCRIQTEHISIDKTVHIPRYSKSSKVFGGAYVV</sequence>
<dbReference type="InterPro" id="IPR003599">
    <property type="entry name" value="Ig_sub"/>
</dbReference>
<dbReference type="Pfam" id="PF07686">
    <property type="entry name" value="V-set"/>
    <property type="match status" value="1"/>
</dbReference>
<reference evidence="12 13" key="1">
    <citation type="submission" date="2015-08" db="EMBL/GenBank/DDBJ databases">
        <title>The genome of the Asian arowana (Scleropages formosus).</title>
        <authorList>
            <person name="Tan M.H."/>
            <person name="Gan H.M."/>
            <person name="Croft L.J."/>
            <person name="Austin C.M."/>
        </authorList>
    </citation>
    <scope>NUCLEOTIDE SEQUENCE [LARGE SCALE GENOMIC DNA]</scope>
    <source>
        <strain evidence="12">Aro1</strain>
    </source>
</reference>
<keyword evidence="5" id="KW-0677">Repeat</keyword>
<feature type="domain" description="Ig-like" evidence="11">
    <location>
        <begin position="618"/>
        <end position="713"/>
    </location>
</feature>
<keyword evidence="9" id="KW-1015">Disulfide bond</keyword>
<evidence type="ECO:0000256" key="7">
    <source>
        <dbReference type="ARBA" id="ARBA00022989"/>
    </source>
</evidence>
<dbReference type="AlphaFoldDB" id="A0A0P7X5K3"/>
<evidence type="ECO:0000256" key="8">
    <source>
        <dbReference type="ARBA" id="ARBA00023136"/>
    </source>
</evidence>
<name>A0A0P7X5K3_SCLFO</name>
<dbReference type="PANTHER" id="PTHR23277">
    <property type="entry name" value="NECTIN-RELATED"/>
    <property type="match status" value="1"/>
</dbReference>
<organism evidence="12 13">
    <name type="scientific">Scleropages formosus</name>
    <name type="common">Asian bonytongue</name>
    <name type="synonym">Osteoglossum formosum</name>
    <dbReference type="NCBI Taxonomy" id="113540"/>
    <lineage>
        <taxon>Eukaryota</taxon>
        <taxon>Metazoa</taxon>
        <taxon>Chordata</taxon>
        <taxon>Craniata</taxon>
        <taxon>Vertebrata</taxon>
        <taxon>Euteleostomi</taxon>
        <taxon>Actinopterygii</taxon>
        <taxon>Neopterygii</taxon>
        <taxon>Teleostei</taxon>
        <taxon>Osteoglossocephala</taxon>
        <taxon>Osteoglossomorpha</taxon>
        <taxon>Osteoglossiformes</taxon>
        <taxon>Osteoglossidae</taxon>
        <taxon>Scleropages</taxon>
    </lineage>
</organism>
<dbReference type="InterPro" id="IPR013783">
    <property type="entry name" value="Ig-like_fold"/>
</dbReference>
<dbReference type="Proteomes" id="UP000034805">
    <property type="component" value="Unassembled WGS sequence"/>
</dbReference>
<dbReference type="Pfam" id="PF08205">
    <property type="entry name" value="C2-set_2"/>
    <property type="match status" value="3"/>
</dbReference>
<evidence type="ECO:0000313" key="13">
    <source>
        <dbReference type="Proteomes" id="UP000034805"/>
    </source>
</evidence>
<dbReference type="CDD" id="cd00098">
    <property type="entry name" value="IgC1"/>
    <property type="match status" value="1"/>
</dbReference>